<evidence type="ECO:0000259" key="3">
    <source>
        <dbReference type="Pfam" id="PF13837"/>
    </source>
</evidence>
<accession>A0AAV7E913</accession>
<evidence type="ECO:0000256" key="1">
    <source>
        <dbReference type="SAM" id="Coils"/>
    </source>
</evidence>
<gene>
    <name evidence="4" type="ORF">H6P81_015651</name>
</gene>
<evidence type="ECO:0000313" key="4">
    <source>
        <dbReference type="EMBL" id="KAG9444311.1"/>
    </source>
</evidence>
<feature type="compositionally biased region" description="Acidic residues" evidence="2">
    <location>
        <begin position="274"/>
        <end position="292"/>
    </location>
</feature>
<keyword evidence="5" id="KW-1185">Reference proteome</keyword>
<dbReference type="Proteomes" id="UP000825729">
    <property type="component" value="Unassembled WGS sequence"/>
</dbReference>
<dbReference type="Pfam" id="PF13837">
    <property type="entry name" value="Myb_DNA-bind_4"/>
    <property type="match status" value="1"/>
</dbReference>
<comment type="caution">
    <text evidence="4">The sequence shown here is derived from an EMBL/GenBank/DDBJ whole genome shotgun (WGS) entry which is preliminary data.</text>
</comment>
<dbReference type="PANTHER" id="PTHR46327:SF3">
    <property type="entry name" value="TRANSCRIPTION FACTOR"/>
    <property type="match status" value="1"/>
</dbReference>
<feature type="coiled-coil region" evidence="1">
    <location>
        <begin position="364"/>
        <end position="428"/>
    </location>
</feature>
<proteinExistence type="predicted"/>
<organism evidence="4 5">
    <name type="scientific">Aristolochia fimbriata</name>
    <name type="common">White veined hardy Dutchman's pipe vine</name>
    <dbReference type="NCBI Taxonomy" id="158543"/>
    <lineage>
        <taxon>Eukaryota</taxon>
        <taxon>Viridiplantae</taxon>
        <taxon>Streptophyta</taxon>
        <taxon>Embryophyta</taxon>
        <taxon>Tracheophyta</taxon>
        <taxon>Spermatophyta</taxon>
        <taxon>Magnoliopsida</taxon>
        <taxon>Magnoliidae</taxon>
        <taxon>Piperales</taxon>
        <taxon>Aristolochiaceae</taxon>
        <taxon>Aristolochia</taxon>
    </lineage>
</organism>
<feature type="domain" description="Myb/SANT-like DNA-binding" evidence="3">
    <location>
        <begin position="112"/>
        <end position="202"/>
    </location>
</feature>
<evidence type="ECO:0000256" key="2">
    <source>
        <dbReference type="SAM" id="MobiDB-lite"/>
    </source>
</evidence>
<name>A0AAV7E913_ARIFI</name>
<dbReference type="InterPro" id="IPR044822">
    <property type="entry name" value="Myb_DNA-bind_4"/>
</dbReference>
<feature type="compositionally biased region" description="Basic and acidic residues" evidence="2">
    <location>
        <begin position="261"/>
        <end position="272"/>
    </location>
</feature>
<reference evidence="4 5" key="1">
    <citation type="submission" date="2021-07" db="EMBL/GenBank/DDBJ databases">
        <title>The Aristolochia fimbriata genome: insights into angiosperm evolution, floral development and chemical biosynthesis.</title>
        <authorList>
            <person name="Jiao Y."/>
        </authorList>
    </citation>
    <scope>NUCLEOTIDE SEQUENCE [LARGE SCALE GENOMIC DNA]</scope>
    <source>
        <strain evidence="4">IBCAS-2021</strain>
        <tissue evidence="4">Leaf</tissue>
    </source>
</reference>
<evidence type="ECO:0000313" key="5">
    <source>
        <dbReference type="Proteomes" id="UP000825729"/>
    </source>
</evidence>
<keyword evidence="1" id="KW-0175">Coiled coil</keyword>
<sequence>MDSNLSPGNMVPSSYTLLDLQGPLHVHHQQNPYSFLQEKGYQPSSMAGTSNHNVFPLTMGNLQDPDHSQQLCKTVRVKPPTSDEDEPSITEETVDGHCEVGARGKKASLWQRMKWTDSMIRLLITIVSYLGEDALAEGGQCGRRRFAVLQKKGKWKLVSQVMAERGCYVSPQQCEDKFNDLNKRYKRLTDVLGRGTSCKVVENPALLDLMDHLSEKSKEDVRKILSSKHLFYEEMCSYHNGNRLHLPEDPALHRSLQLALRSRDEQDPRQTQDDMVEADQEADTDERDEETEEKTHSGVSGRSCCSKRIKQGIDYGDNLTFRNPSTSQDCSRRSYQQIGMPGLNCVLPDVEAAWLQSQWMKSYSLQLEEKKLDLQAQMFELEKERVKWQRNSRKKDKELDKLRMENERMKLENEEQALELKKIELQYDHRYMEDCTRGTGNLPGTRPGFRRPMSKYVRCEWPATNSSPTHFLYGTLKLLSLLGAL</sequence>
<dbReference type="EMBL" id="JAINDJ010000006">
    <property type="protein sequence ID" value="KAG9444311.1"/>
    <property type="molecule type" value="Genomic_DNA"/>
</dbReference>
<dbReference type="Gene3D" id="1.10.10.60">
    <property type="entry name" value="Homeodomain-like"/>
    <property type="match status" value="1"/>
</dbReference>
<dbReference type="PANTHER" id="PTHR46327">
    <property type="entry name" value="F16F4.11 PROTEIN-RELATED"/>
    <property type="match status" value="1"/>
</dbReference>
<feature type="region of interest" description="Disordered" evidence="2">
    <location>
        <begin position="261"/>
        <end position="303"/>
    </location>
</feature>
<dbReference type="AlphaFoldDB" id="A0AAV7E913"/>
<protein>
    <recommendedName>
        <fullName evidence="3">Myb/SANT-like DNA-binding domain-containing protein</fullName>
    </recommendedName>
</protein>